<dbReference type="FunFam" id="3.60.10.10:FF:000037">
    <property type="entry name" value="Glucose-repressible alcohol dehydrogenase transcriptional effector"/>
    <property type="match status" value="1"/>
</dbReference>
<keyword evidence="8" id="KW-0433">Leucine-rich repeat</keyword>
<accession>A0A8T9BXL8</accession>
<dbReference type="SUPFAM" id="SSF52058">
    <property type="entry name" value="L domain-like"/>
    <property type="match status" value="1"/>
</dbReference>
<feature type="compositionally biased region" description="Low complexity" evidence="24">
    <location>
        <begin position="66"/>
        <end position="75"/>
    </location>
</feature>
<dbReference type="GO" id="GO:0046872">
    <property type="term" value="F:metal ion binding"/>
    <property type="evidence" value="ECO:0007669"/>
    <property type="project" value="UniProtKB-KW"/>
</dbReference>
<gene>
    <name evidence="26" type="primary">ccr4</name>
    <name evidence="26" type="ORF">LSUE1_G008492</name>
</gene>
<evidence type="ECO:0000256" key="16">
    <source>
        <dbReference type="ARBA" id="ARBA00023015"/>
    </source>
</evidence>
<evidence type="ECO:0000256" key="11">
    <source>
        <dbReference type="ARBA" id="ARBA00022737"/>
    </source>
</evidence>
<comment type="subcellular location">
    <subcellularLocation>
        <location evidence="4">Cytoplasm</location>
    </subcellularLocation>
    <subcellularLocation>
        <location evidence="3">Nucleus</location>
    </subcellularLocation>
</comment>
<evidence type="ECO:0000256" key="18">
    <source>
        <dbReference type="ARBA" id="ARBA00023242"/>
    </source>
</evidence>
<keyword evidence="9" id="KW-0540">Nuclease</keyword>
<keyword evidence="13" id="KW-0269">Exonuclease</keyword>
<protein>
    <recommendedName>
        <fullName evidence="19">CCR4-Not complex 3'-5'-exoribonuclease subunit Ccr4</fullName>
        <ecNumber evidence="6">3.1.13.4</ecNumber>
    </recommendedName>
    <alternativeName>
        <fullName evidence="20">Carbon catabolite repressor protein 4</fullName>
    </alternativeName>
    <alternativeName>
        <fullName evidence="21">Cytoplasmic deadenylase</fullName>
    </alternativeName>
    <alternativeName>
        <fullName evidence="22">Glucose-repressible alcohol dehydrogenase transcriptional effector</fullName>
    </alternativeName>
</protein>
<evidence type="ECO:0000256" key="17">
    <source>
        <dbReference type="ARBA" id="ARBA00023163"/>
    </source>
</evidence>
<evidence type="ECO:0000256" key="15">
    <source>
        <dbReference type="ARBA" id="ARBA00022884"/>
    </source>
</evidence>
<keyword evidence="16" id="KW-0805">Transcription regulation</keyword>
<evidence type="ECO:0000256" key="3">
    <source>
        <dbReference type="ARBA" id="ARBA00004123"/>
    </source>
</evidence>
<organism evidence="26 27">
    <name type="scientific">Lachnellula suecica</name>
    <dbReference type="NCBI Taxonomy" id="602035"/>
    <lineage>
        <taxon>Eukaryota</taxon>
        <taxon>Fungi</taxon>
        <taxon>Dikarya</taxon>
        <taxon>Ascomycota</taxon>
        <taxon>Pezizomycotina</taxon>
        <taxon>Leotiomycetes</taxon>
        <taxon>Helotiales</taxon>
        <taxon>Lachnaceae</taxon>
        <taxon>Lachnellula</taxon>
    </lineage>
</organism>
<comment type="caution">
    <text evidence="26">The sequence shown here is derived from an EMBL/GenBank/DDBJ whole genome shotgun (WGS) entry which is preliminary data.</text>
</comment>
<dbReference type="EMBL" id="QGMK01001368">
    <property type="protein sequence ID" value="TVY68939.1"/>
    <property type="molecule type" value="Genomic_DNA"/>
</dbReference>
<dbReference type="InterPro" id="IPR050410">
    <property type="entry name" value="CCR4/nocturin_mRNA_transcr"/>
</dbReference>
<feature type="region of interest" description="Disordered" evidence="24">
    <location>
        <begin position="740"/>
        <end position="759"/>
    </location>
</feature>
<evidence type="ECO:0000256" key="14">
    <source>
        <dbReference type="ARBA" id="ARBA00022842"/>
    </source>
</evidence>
<keyword evidence="15" id="KW-0694">RNA-binding</keyword>
<dbReference type="GO" id="GO:0003723">
    <property type="term" value="F:RNA binding"/>
    <property type="evidence" value="ECO:0007669"/>
    <property type="project" value="UniProtKB-KW"/>
</dbReference>
<dbReference type="GO" id="GO:0005634">
    <property type="term" value="C:nucleus"/>
    <property type="evidence" value="ECO:0007669"/>
    <property type="project" value="UniProtKB-SubCell"/>
</dbReference>
<keyword evidence="17" id="KW-0804">Transcription</keyword>
<dbReference type="InterPro" id="IPR032675">
    <property type="entry name" value="LRR_dom_sf"/>
</dbReference>
<dbReference type="Proteomes" id="UP000469558">
    <property type="component" value="Unassembled WGS sequence"/>
</dbReference>
<comment type="similarity">
    <text evidence="5">Belongs to the CCR4/nocturin family.</text>
</comment>
<dbReference type="Gene3D" id="3.80.10.10">
    <property type="entry name" value="Ribonuclease Inhibitor"/>
    <property type="match status" value="1"/>
</dbReference>
<evidence type="ECO:0000256" key="22">
    <source>
        <dbReference type="ARBA" id="ARBA00033317"/>
    </source>
</evidence>
<reference evidence="26 27" key="1">
    <citation type="submission" date="2018-05" db="EMBL/GenBank/DDBJ databases">
        <title>Genome sequencing and assembly of the regulated plant pathogen Lachnellula willkommii and related sister species for the development of diagnostic species identification markers.</title>
        <authorList>
            <person name="Giroux E."/>
            <person name="Bilodeau G."/>
        </authorList>
    </citation>
    <scope>NUCLEOTIDE SEQUENCE [LARGE SCALE GENOMIC DNA]</scope>
    <source>
        <strain evidence="26 27">CBS 268.59</strain>
    </source>
</reference>
<dbReference type="EC" id="3.1.13.4" evidence="6"/>
<evidence type="ECO:0000256" key="6">
    <source>
        <dbReference type="ARBA" id="ARBA00012161"/>
    </source>
</evidence>
<keyword evidence="27" id="KW-1185">Reference proteome</keyword>
<sequence length="759" mass="85156">MADGYRYPPQSAGNYYYQQPPTHHARHILRTSTPPNSRPFANGTPSPSRSPDSNSPAQNPYGMFGQGNQHGQHGRVNGGGRGMSMMYNYGHHQNPQHQHQANNLPDHTTHATNGNALGHHTTYSSGIMSSATPSFTPGALQNGHSGVTRGGQAQQITEHWAEQVKLHKESENANNQMVDQQAPNHFARQKAGENRGLASASNVDAVVADEEDNEDRGRPYRQEMVKRQDWHNIDLSGQGLKVLASPLFNYSFLNELYIASNKITQLPSSIGQLRHLKHLDASFNNISDLPQELGMCVYLKKLLLFNNKIRTLPNSIGSLYQLEMLGIEGNPLDVTQKTEIQERGTKALMELLRENAPMPMPAPERLTINLQDLSASHDKFKIASFNILCDKACTTALYGYNPSNALHWDYRRDMILNSLRAQNADILCLQEVDSDTMTEFLSPKLSYDGYKGVFWPKARARTMHEKDAKFVDGSATFYKSDKYILLEKQVIEISNLAINRPDMKNQHDIFNRVMPRDNIAVVVLLENRMTGSRLIVVNTHLHWDPVYADVKLIQTAILIETINKMSERFTKKPACVDKTTKFGLVDENDPPEVEPAQEPAPSMEYSSNTQIPFVFCGDFNSTADSSVYELLSKGSIKPSHKELSDFQYGNFSKNGIDHPFSLRSAYSALDKTPDQLTFTNYTPGYVDVIDHIWYSTNTLELGSLLGGVDAEYMKTVPGFPNHHFPSDHLLLVAEFAVKGRKEKKTHPEPDFGPSSRRRD</sequence>
<dbReference type="Gene3D" id="3.60.10.10">
    <property type="entry name" value="Endonuclease/exonuclease/phosphatase"/>
    <property type="match status" value="1"/>
</dbReference>
<keyword evidence="7" id="KW-0963">Cytoplasm</keyword>
<evidence type="ECO:0000256" key="2">
    <source>
        <dbReference type="ARBA" id="ARBA00001946"/>
    </source>
</evidence>
<evidence type="ECO:0000259" key="25">
    <source>
        <dbReference type="Pfam" id="PF03372"/>
    </source>
</evidence>
<evidence type="ECO:0000256" key="12">
    <source>
        <dbReference type="ARBA" id="ARBA00022801"/>
    </source>
</evidence>
<name>A0A8T9BXL8_9HELO</name>
<keyword evidence="18" id="KW-0539">Nucleus</keyword>
<comment type="function">
    <text evidence="23">Acts as a catalytic component of the CCR4-NOT core complex, which in the nucleus seems to be a general transcription factor, and in the cytoplasm the major mRNA deadenylase involved in mRNA turnover. Ccr4 has 3'-5' RNase activity with a strong preference for polyadenylated substrates and also low exonuclease activity towards single-stranded DNA.</text>
</comment>
<keyword evidence="10" id="KW-0479">Metal-binding</keyword>
<evidence type="ECO:0000256" key="19">
    <source>
        <dbReference type="ARBA" id="ARBA00023475"/>
    </source>
</evidence>
<evidence type="ECO:0000256" key="4">
    <source>
        <dbReference type="ARBA" id="ARBA00004496"/>
    </source>
</evidence>
<evidence type="ECO:0000256" key="13">
    <source>
        <dbReference type="ARBA" id="ARBA00022839"/>
    </source>
</evidence>
<dbReference type="CDD" id="cd09097">
    <property type="entry name" value="Deadenylase_CCR4"/>
    <property type="match status" value="1"/>
</dbReference>
<keyword evidence="12" id="KW-0378">Hydrolase</keyword>
<evidence type="ECO:0000256" key="23">
    <source>
        <dbReference type="ARBA" id="ARBA00045495"/>
    </source>
</evidence>
<dbReference type="GO" id="GO:0005737">
    <property type="term" value="C:cytoplasm"/>
    <property type="evidence" value="ECO:0007669"/>
    <property type="project" value="UniProtKB-SubCell"/>
</dbReference>
<dbReference type="GO" id="GO:0004535">
    <property type="term" value="F:poly(A)-specific ribonuclease activity"/>
    <property type="evidence" value="ECO:0007669"/>
    <property type="project" value="UniProtKB-EC"/>
</dbReference>
<dbReference type="SUPFAM" id="SSF56219">
    <property type="entry name" value="DNase I-like"/>
    <property type="match status" value="1"/>
</dbReference>
<feature type="compositionally biased region" description="Low complexity" evidence="24">
    <location>
        <begin position="45"/>
        <end position="56"/>
    </location>
</feature>
<feature type="region of interest" description="Disordered" evidence="24">
    <location>
        <begin position="583"/>
        <end position="602"/>
    </location>
</feature>
<dbReference type="InterPro" id="IPR005135">
    <property type="entry name" value="Endo/exonuclease/phosphatase"/>
</dbReference>
<evidence type="ECO:0000256" key="20">
    <source>
        <dbReference type="ARBA" id="ARBA00030493"/>
    </source>
</evidence>
<dbReference type="OrthoDB" id="428734at2759"/>
<evidence type="ECO:0000256" key="9">
    <source>
        <dbReference type="ARBA" id="ARBA00022722"/>
    </source>
</evidence>
<dbReference type="PANTHER" id="PTHR12121:SF100">
    <property type="entry name" value="POLY(A)-SPECIFIC RIBONUCLEASE"/>
    <property type="match status" value="1"/>
</dbReference>
<dbReference type="AlphaFoldDB" id="A0A8T9BXL8"/>
<dbReference type="PANTHER" id="PTHR12121">
    <property type="entry name" value="CARBON CATABOLITE REPRESSOR PROTEIN 4"/>
    <property type="match status" value="1"/>
</dbReference>
<dbReference type="Pfam" id="PF03372">
    <property type="entry name" value="Exo_endo_phos"/>
    <property type="match status" value="1"/>
</dbReference>
<dbReference type="InterPro" id="IPR036691">
    <property type="entry name" value="Endo/exonu/phosph_ase_sf"/>
</dbReference>
<evidence type="ECO:0000256" key="24">
    <source>
        <dbReference type="SAM" id="MobiDB-lite"/>
    </source>
</evidence>
<keyword evidence="11" id="KW-0677">Repeat</keyword>
<evidence type="ECO:0000256" key="10">
    <source>
        <dbReference type="ARBA" id="ARBA00022723"/>
    </source>
</evidence>
<dbReference type="InterPro" id="IPR001611">
    <property type="entry name" value="Leu-rich_rpt"/>
</dbReference>
<evidence type="ECO:0000313" key="27">
    <source>
        <dbReference type="Proteomes" id="UP000469558"/>
    </source>
</evidence>
<evidence type="ECO:0000256" key="8">
    <source>
        <dbReference type="ARBA" id="ARBA00022614"/>
    </source>
</evidence>
<evidence type="ECO:0000256" key="21">
    <source>
        <dbReference type="ARBA" id="ARBA00031469"/>
    </source>
</evidence>
<evidence type="ECO:0000256" key="5">
    <source>
        <dbReference type="ARBA" id="ARBA00010774"/>
    </source>
</evidence>
<dbReference type="FunFam" id="3.80.10.10:FF:000447">
    <property type="entry name" value="Glucose-repressible alcohol dehydrogenase transcriptional effector"/>
    <property type="match status" value="1"/>
</dbReference>
<evidence type="ECO:0000256" key="1">
    <source>
        <dbReference type="ARBA" id="ARBA00001663"/>
    </source>
</evidence>
<keyword evidence="14" id="KW-0460">Magnesium</keyword>
<evidence type="ECO:0000256" key="7">
    <source>
        <dbReference type="ARBA" id="ARBA00022490"/>
    </source>
</evidence>
<dbReference type="PROSITE" id="PS51450">
    <property type="entry name" value="LRR"/>
    <property type="match status" value="1"/>
</dbReference>
<proteinExistence type="inferred from homology"/>
<evidence type="ECO:0000313" key="26">
    <source>
        <dbReference type="EMBL" id="TVY68939.1"/>
    </source>
</evidence>
<comment type="catalytic activity">
    <reaction evidence="1">
        <text>Exonucleolytic cleavage of poly(A) to 5'-AMP.</text>
        <dbReference type="EC" id="3.1.13.4"/>
    </reaction>
</comment>
<feature type="domain" description="Endonuclease/exonuclease/phosphatase" evidence="25">
    <location>
        <begin position="383"/>
        <end position="728"/>
    </location>
</feature>
<comment type="cofactor">
    <cofactor evidence="2">
        <name>Mg(2+)</name>
        <dbReference type="ChEBI" id="CHEBI:18420"/>
    </cofactor>
</comment>
<feature type="region of interest" description="Disordered" evidence="24">
    <location>
        <begin position="27"/>
        <end position="84"/>
    </location>
</feature>